<reference evidence="5 6" key="1">
    <citation type="submission" date="2018-06" db="EMBL/GenBank/DDBJ databases">
        <authorList>
            <consortium name="Pathogen Informatics"/>
            <person name="Doyle S."/>
        </authorList>
    </citation>
    <scope>NUCLEOTIDE SEQUENCE [LARGE SCALE GENOMIC DNA]</scope>
    <source>
        <strain evidence="5 6">NCTC7914</strain>
    </source>
</reference>
<proteinExistence type="inferred from homology"/>
<dbReference type="InterPro" id="IPR020476">
    <property type="entry name" value="Nudix_hydrolase"/>
</dbReference>
<dbReference type="Proteomes" id="UP000254602">
    <property type="component" value="Unassembled WGS sequence"/>
</dbReference>
<evidence type="ECO:0000313" key="6">
    <source>
        <dbReference type="Proteomes" id="UP000254602"/>
    </source>
</evidence>
<sequence length="128" mass="14461">MPKQGELRARATVLCFRSGRLLLVRRKSRKWNFPGGGVKPHELPHNAAIRELHEETGIHRRRLVALCTVRAGRIVHHIFTLQIDEQDHPVPGNEIVACKWVPRDKLAPSRLKPSAAELLARQLPALIA</sequence>
<dbReference type="GO" id="GO:0016787">
    <property type="term" value="F:hydrolase activity"/>
    <property type="evidence" value="ECO:0007669"/>
    <property type="project" value="UniProtKB-KW"/>
</dbReference>
<evidence type="ECO:0000256" key="2">
    <source>
        <dbReference type="ARBA" id="ARBA00022801"/>
    </source>
</evidence>
<evidence type="ECO:0000256" key="1">
    <source>
        <dbReference type="ARBA" id="ARBA00001946"/>
    </source>
</evidence>
<keyword evidence="2 3" id="KW-0378">Hydrolase</keyword>
<feature type="domain" description="Nudix hydrolase" evidence="4">
    <location>
        <begin position="6"/>
        <end position="124"/>
    </location>
</feature>
<dbReference type="Gene3D" id="3.90.79.10">
    <property type="entry name" value="Nucleoside Triphosphate Pyrophosphohydrolase"/>
    <property type="match status" value="1"/>
</dbReference>
<dbReference type="PROSITE" id="PS00893">
    <property type="entry name" value="NUDIX_BOX"/>
    <property type="match status" value="1"/>
</dbReference>
<dbReference type="InterPro" id="IPR000086">
    <property type="entry name" value="NUDIX_hydrolase_dom"/>
</dbReference>
<dbReference type="EMBL" id="UGUY01000001">
    <property type="protein sequence ID" value="SUD69848.1"/>
    <property type="molecule type" value="Genomic_DNA"/>
</dbReference>
<gene>
    <name evidence="5" type="primary">rppH_2</name>
    <name evidence="5" type="ORF">NCTC7914_03996</name>
</gene>
<dbReference type="PRINTS" id="PR00502">
    <property type="entry name" value="NUDIXFAMILY"/>
</dbReference>
<dbReference type="PANTHER" id="PTHR43046">
    <property type="entry name" value="GDP-MANNOSE MANNOSYL HYDROLASE"/>
    <property type="match status" value="1"/>
</dbReference>
<comment type="cofactor">
    <cofactor evidence="1">
        <name>Mg(2+)</name>
        <dbReference type="ChEBI" id="CHEBI:18420"/>
    </cofactor>
</comment>
<evidence type="ECO:0000313" key="5">
    <source>
        <dbReference type="EMBL" id="SUD69848.1"/>
    </source>
</evidence>
<dbReference type="InterPro" id="IPR015797">
    <property type="entry name" value="NUDIX_hydrolase-like_dom_sf"/>
</dbReference>
<comment type="similarity">
    <text evidence="3">Belongs to the Nudix hydrolase family.</text>
</comment>
<dbReference type="AlphaFoldDB" id="A0A379KQF2"/>
<dbReference type="Pfam" id="PF00293">
    <property type="entry name" value="NUDIX"/>
    <property type="match status" value="1"/>
</dbReference>
<dbReference type="PROSITE" id="PS51462">
    <property type="entry name" value="NUDIX"/>
    <property type="match status" value="1"/>
</dbReference>
<evidence type="ECO:0000256" key="3">
    <source>
        <dbReference type="RuleBase" id="RU003476"/>
    </source>
</evidence>
<dbReference type="EC" id="3.6.1.-" evidence="5"/>
<accession>A0A379KQF2</accession>
<dbReference type="RefSeq" id="WP_115274903.1">
    <property type="nucleotide sequence ID" value="NZ_UGUY01000001.1"/>
</dbReference>
<organism evidence="5 6">
    <name type="scientific">Pseudomonas putida</name>
    <name type="common">Arthrobacter siderocapsulatus</name>
    <dbReference type="NCBI Taxonomy" id="303"/>
    <lineage>
        <taxon>Bacteria</taxon>
        <taxon>Pseudomonadati</taxon>
        <taxon>Pseudomonadota</taxon>
        <taxon>Gammaproteobacteria</taxon>
        <taxon>Pseudomonadales</taxon>
        <taxon>Pseudomonadaceae</taxon>
        <taxon>Pseudomonas</taxon>
    </lineage>
</organism>
<evidence type="ECO:0000259" key="4">
    <source>
        <dbReference type="PROSITE" id="PS51462"/>
    </source>
</evidence>
<dbReference type="InterPro" id="IPR020084">
    <property type="entry name" value="NUDIX_hydrolase_CS"/>
</dbReference>
<protein>
    <submittedName>
        <fullName evidence="5">NUDIX hydrolase</fullName>
        <ecNumber evidence="5">3.6.1.-</ecNumber>
    </submittedName>
</protein>
<name>A0A379KQF2_PSEPU</name>
<dbReference type="SUPFAM" id="SSF55811">
    <property type="entry name" value="Nudix"/>
    <property type="match status" value="1"/>
</dbReference>
<dbReference type="PANTHER" id="PTHR43046:SF14">
    <property type="entry name" value="MUTT_NUDIX FAMILY PROTEIN"/>
    <property type="match status" value="1"/>
</dbReference>